<evidence type="ECO:0000259" key="18">
    <source>
        <dbReference type="Pfam" id="PF03443"/>
    </source>
</evidence>
<evidence type="ECO:0000256" key="3">
    <source>
        <dbReference type="ARBA" id="ARBA00022525"/>
    </source>
</evidence>
<dbReference type="EC" id="1.14.99.56" evidence="15"/>
<evidence type="ECO:0000256" key="6">
    <source>
        <dbReference type="ARBA" id="ARBA00023001"/>
    </source>
</evidence>
<keyword evidence="5 17" id="KW-0732">Signal</keyword>
<evidence type="ECO:0000256" key="7">
    <source>
        <dbReference type="ARBA" id="ARBA00023002"/>
    </source>
</evidence>
<evidence type="ECO:0000256" key="8">
    <source>
        <dbReference type="ARBA" id="ARBA00023008"/>
    </source>
</evidence>
<evidence type="ECO:0000256" key="14">
    <source>
        <dbReference type="ARBA" id="ARBA00045077"/>
    </source>
</evidence>
<dbReference type="OrthoDB" id="4849160at2759"/>
<feature type="signal peptide" evidence="17">
    <location>
        <begin position="1"/>
        <end position="20"/>
    </location>
</feature>
<feature type="compositionally biased region" description="Low complexity" evidence="16">
    <location>
        <begin position="262"/>
        <end position="295"/>
    </location>
</feature>
<reference evidence="19 20" key="1">
    <citation type="journal article" date="2016" name="Mol. Biol. Evol.">
        <title>Comparative Genomics of Early-Diverging Mushroom-Forming Fungi Provides Insights into the Origins of Lignocellulose Decay Capabilities.</title>
        <authorList>
            <person name="Nagy L.G."/>
            <person name="Riley R."/>
            <person name="Tritt A."/>
            <person name="Adam C."/>
            <person name="Daum C."/>
            <person name="Floudas D."/>
            <person name="Sun H."/>
            <person name="Yadav J.S."/>
            <person name="Pangilinan J."/>
            <person name="Larsson K.H."/>
            <person name="Matsuura K."/>
            <person name="Barry K."/>
            <person name="Labutti K."/>
            <person name="Kuo R."/>
            <person name="Ohm R.A."/>
            <person name="Bhattacharya S.S."/>
            <person name="Shirouzu T."/>
            <person name="Yoshinaga Y."/>
            <person name="Martin F.M."/>
            <person name="Grigoriev I.V."/>
            <person name="Hibbett D.S."/>
        </authorList>
    </citation>
    <scope>NUCLEOTIDE SEQUENCE [LARGE SCALE GENOMIC DNA]</scope>
    <source>
        <strain evidence="19 20">HHB9708</strain>
    </source>
</reference>
<feature type="compositionally biased region" description="Basic residues" evidence="16">
    <location>
        <begin position="313"/>
        <end position="323"/>
    </location>
</feature>
<comment type="catalytic activity">
    <reaction evidence="14">
        <text>[(1-&gt;4)-beta-D-glucosyl]n+m + reduced acceptor + O2 = 4-dehydro-beta-D-glucosyl-[(1-&gt;4)-beta-D-glucosyl]n-1 + [(1-&gt;4)-beta-D-glucosyl]m + acceptor + H2O.</text>
        <dbReference type="EC" id="1.14.99.56"/>
    </reaction>
</comment>
<keyword evidence="8" id="KW-0186">Copper</keyword>
<keyword evidence="9" id="KW-0503">Monooxygenase</keyword>
<evidence type="ECO:0000256" key="15">
    <source>
        <dbReference type="ARBA" id="ARBA00047174"/>
    </source>
</evidence>
<keyword evidence="4" id="KW-0479">Metal-binding</keyword>
<keyword evidence="10" id="KW-1015">Disulfide bond</keyword>
<dbReference type="Pfam" id="PF03443">
    <property type="entry name" value="AA9"/>
    <property type="match status" value="1"/>
</dbReference>
<evidence type="ECO:0000256" key="17">
    <source>
        <dbReference type="SAM" id="SignalP"/>
    </source>
</evidence>
<proteinExistence type="inferred from homology"/>
<keyword evidence="12" id="KW-0624">Polysaccharide degradation</keyword>
<feature type="region of interest" description="Disordered" evidence="16">
    <location>
        <begin position="243"/>
        <end position="323"/>
    </location>
</feature>
<keyword evidence="6" id="KW-0136">Cellulose degradation</keyword>
<dbReference type="GO" id="GO:0005576">
    <property type="term" value="C:extracellular region"/>
    <property type="evidence" value="ECO:0007669"/>
    <property type="project" value="UniProtKB-SubCell"/>
</dbReference>
<dbReference type="InterPro" id="IPR005103">
    <property type="entry name" value="AA9_LPMO"/>
</dbReference>
<comment type="cofactor">
    <cofactor evidence="1">
        <name>Cu(2+)</name>
        <dbReference type="ChEBI" id="CHEBI:29036"/>
    </cofactor>
</comment>
<evidence type="ECO:0000256" key="9">
    <source>
        <dbReference type="ARBA" id="ARBA00023033"/>
    </source>
</evidence>
<keyword evidence="20" id="KW-1185">Reference proteome</keyword>
<feature type="chain" id="PRO_5007854599" description="lytic cellulose monooxygenase (C4-dehydrogenating)" evidence="17">
    <location>
        <begin position="21"/>
        <end position="323"/>
    </location>
</feature>
<dbReference type="GO" id="GO:0004497">
    <property type="term" value="F:monooxygenase activity"/>
    <property type="evidence" value="ECO:0007669"/>
    <property type="project" value="UniProtKB-KW"/>
</dbReference>
<feature type="compositionally biased region" description="Polar residues" evidence="16">
    <location>
        <begin position="244"/>
        <end position="254"/>
    </location>
</feature>
<dbReference type="Gene3D" id="2.70.50.70">
    <property type="match status" value="1"/>
</dbReference>
<evidence type="ECO:0000256" key="1">
    <source>
        <dbReference type="ARBA" id="ARBA00001973"/>
    </source>
</evidence>
<keyword evidence="11" id="KW-0119">Carbohydrate metabolism</keyword>
<dbReference type="PANTHER" id="PTHR33353:SF10">
    <property type="entry name" value="ENDO-BETA-1,4-GLUCANASE D"/>
    <property type="match status" value="1"/>
</dbReference>
<evidence type="ECO:0000256" key="13">
    <source>
        <dbReference type="ARBA" id="ARBA00044502"/>
    </source>
</evidence>
<dbReference type="EMBL" id="KV419398">
    <property type="protein sequence ID" value="KZS96971.1"/>
    <property type="molecule type" value="Genomic_DNA"/>
</dbReference>
<keyword evidence="3" id="KW-0964">Secreted</keyword>
<evidence type="ECO:0000256" key="16">
    <source>
        <dbReference type="SAM" id="MobiDB-lite"/>
    </source>
</evidence>
<evidence type="ECO:0000256" key="4">
    <source>
        <dbReference type="ARBA" id="ARBA00022723"/>
    </source>
</evidence>
<protein>
    <recommendedName>
        <fullName evidence="15">lytic cellulose monooxygenase (C4-dehydrogenating)</fullName>
        <ecNumber evidence="15">1.14.99.56</ecNumber>
    </recommendedName>
</protein>
<evidence type="ECO:0000256" key="12">
    <source>
        <dbReference type="ARBA" id="ARBA00023326"/>
    </source>
</evidence>
<comment type="subcellular location">
    <subcellularLocation>
        <location evidence="2">Secreted</location>
    </subcellularLocation>
</comment>
<evidence type="ECO:0000313" key="19">
    <source>
        <dbReference type="EMBL" id="KZS96971.1"/>
    </source>
</evidence>
<dbReference type="CDD" id="cd21175">
    <property type="entry name" value="LPMO_AA9"/>
    <property type="match status" value="1"/>
</dbReference>
<evidence type="ECO:0000256" key="5">
    <source>
        <dbReference type="ARBA" id="ARBA00022729"/>
    </source>
</evidence>
<organism evidence="19 20">
    <name type="scientific">Sistotremastrum niveocremeum HHB9708</name>
    <dbReference type="NCBI Taxonomy" id="1314777"/>
    <lineage>
        <taxon>Eukaryota</taxon>
        <taxon>Fungi</taxon>
        <taxon>Dikarya</taxon>
        <taxon>Basidiomycota</taxon>
        <taxon>Agaricomycotina</taxon>
        <taxon>Agaricomycetes</taxon>
        <taxon>Sistotremastrales</taxon>
        <taxon>Sistotremastraceae</taxon>
        <taxon>Sertulicium</taxon>
        <taxon>Sertulicium niveocremeum</taxon>
    </lineage>
</organism>
<accession>A0A164YJC0</accession>
<feature type="domain" description="Auxiliary Activity family 9 catalytic" evidence="18">
    <location>
        <begin position="21"/>
        <end position="228"/>
    </location>
</feature>
<dbReference type="PANTHER" id="PTHR33353">
    <property type="entry name" value="PUTATIVE (AFU_ORTHOLOGUE AFUA_1G12560)-RELATED"/>
    <property type="match status" value="1"/>
</dbReference>
<dbReference type="InterPro" id="IPR049892">
    <property type="entry name" value="AA9"/>
</dbReference>
<evidence type="ECO:0000313" key="20">
    <source>
        <dbReference type="Proteomes" id="UP000076722"/>
    </source>
</evidence>
<evidence type="ECO:0000256" key="2">
    <source>
        <dbReference type="ARBA" id="ARBA00004613"/>
    </source>
</evidence>
<name>A0A164YJC0_9AGAM</name>
<sequence>MICSFRSLSTLLTLATYVSAHGFVTSIKIGGTVYAGPNAQSPPSSSPIRAVASGSPVQDVSSNDMICGLSSKLAPDVAKANAGDLLQFYWSGETFIPWFHNTGPIMTYMAKCDGSCSSFTPSSSTKWFKIAEFGEKTPGTPDTWVQADINGGAPVNLTLPSNLPSGDYLLRQEIIALQNAQTEKGAEFYPSCLQLTVNGAGSGTPAPTVSFPGAYSPTDPGILGNMYNPGVIYEFPGGPVSNIAAPQSATDDSISASGGGSPAPASGSSAPANVAATPSSSSLPTPSPSSSSSGSCKRKRAVTVPVKRSAVQAHKKRRLTNHY</sequence>
<keyword evidence="7" id="KW-0560">Oxidoreductase</keyword>
<evidence type="ECO:0000256" key="10">
    <source>
        <dbReference type="ARBA" id="ARBA00023157"/>
    </source>
</evidence>
<comment type="similarity">
    <text evidence="13">Belongs to the polysaccharide monooxygenase AA9 family.</text>
</comment>
<gene>
    <name evidence="19" type="ORF">SISNIDRAFT_450757</name>
</gene>
<dbReference type="GO" id="GO:0030245">
    <property type="term" value="P:cellulose catabolic process"/>
    <property type="evidence" value="ECO:0007669"/>
    <property type="project" value="UniProtKB-KW"/>
</dbReference>
<dbReference type="GO" id="GO:0046872">
    <property type="term" value="F:metal ion binding"/>
    <property type="evidence" value="ECO:0007669"/>
    <property type="project" value="UniProtKB-KW"/>
</dbReference>
<dbReference type="STRING" id="1314777.A0A164YJC0"/>
<evidence type="ECO:0000256" key="11">
    <source>
        <dbReference type="ARBA" id="ARBA00023277"/>
    </source>
</evidence>
<dbReference type="Proteomes" id="UP000076722">
    <property type="component" value="Unassembled WGS sequence"/>
</dbReference>
<dbReference type="AlphaFoldDB" id="A0A164YJC0"/>